<evidence type="ECO:0000256" key="2">
    <source>
        <dbReference type="ARBA" id="ARBA00023002"/>
    </source>
</evidence>
<dbReference type="Gene3D" id="3.40.309.10">
    <property type="entry name" value="Aldehyde Dehydrogenase, Chain A, domain 2"/>
    <property type="match status" value="1"/>
</dbReference>
<evidence type="ECO:0000256" key="4">
    <source>
        <dbReference type="RuleBase" id="RU003345"/>
    </source>
</evidence>
<sequence>MTTGHEVTSPIDGSTIATIELHDESSLDAVVARAVAAADRWRRTPPRERAALLFAVARRIREELDDIAVLETRNCGKLLADTRREVERAARCFEYYGGYADKVTGTVVPVGDGFHTYTTREPYGVVAGIVPWNAPFVFAAKKIAPALAFGNVSILKPALETPLTAMRLGELLDDCGAPPGVAQVVCGGPDVGRGLVADPRVDLVVFTGSDGAGRHVGATAAERLVPSALELGGKSPQLVFADADLDAAAAGVVEGFAGSCGQMCIAGSRLFVERSVHDEFVDRLVARVAALRVGDPRLASSQVGPQATAAQAAKTREYVADAKRSGRVLAETPLEVPDDLTAGNWVAPVAFADLPLDHRAVRDEIFGPVLSVAAFDDADEALALAHDTEFGLAAGLWTGDIGRAHRLASDLRVGTVWVNTYRILDDMVPFGGVGQSGYGRENGTEAPALYTWAKSVWVSVEPGVPQPYRKDPS</sequence>
<dbReference type="Gene3D" id="3.40.605.10">
    <property type="entry name" value="Aldehyde Dehydrogenase, Chain A, domain 1"/>
    <property type="match status" value="1"/>
</dbReference>
<dbReference type="InterPro" id="IPR016163">
    <property type="entry name" value="Ald_DH_C"/>
</dbReference>
<dbReference type="InterPro" id="IPR015590">
    <property type="entry name" value="Aldehyde_DH_dom"/>
</dbReference>
<dbReference type="Pfam" id="PF00171">
    <property type="entry name" value="Aldedh"/>
    <property type="match status" value="1"/>
</dbReference>
<accession>A0A4R7I4S8</accession>
<dbReference type="AlphaFoldDB" id="A0A4R7I4S8"/>
<keyword evidence="7" id="KW-1185">Reference proteome</keyword>
<dbReference type="RefSeq" id="WP_133870557.1">
    <property type="nucleotide sequence ID" value="NZ_SOAU01000001.1"/>
</dbReference>
<keyword evidence="2 4" id="KW-0560">Oxidoreductase</keyword>
<dbReference type="PROSITE" id="PS00070">
    <property type="entry name" value="ALDEHYDE_DEHYDR_CYS"/>
    <property type="match status" value="1"/>
</dbReference>
<evidence type="ECO:0000256" key="3">
    <source>
        <dbReference type="PROSITE-ProRule" id="PRU10007"/>
    </source>
</evidence>
<name>A0A4R7I4S8_9ACTN</name>
<dbReference type="InterPro" id="IPR016162">
    <property type="entry name" value="Ald_DH_N"/>
</dbReference>
<feature type="active site" evidence="3">
    <location>
        <position position="230"/>
    </location>
</feature>
<comment type="caution">
    <text evidence="6">The sequence shown here is derived from an EMBL/GenBank/DDBJ whole genome shotgun (WGS) entry which is preliminary data.</text>
</comment>
<dbReference type="PANTHER" id="PTHR11699">
    <property type="entry name" value="ALDEHYDE DEHYDROGENASE-RELATED"/>
    <property type="match status" value="1"/>
</dbReference>
<protein>
    <submittedName>
        <fullName evidence="6">Aldehyde dehydrogenase (NAD+)</fullName>
    </submittedName>
</protein>
<proteinExistence type="inferred from homology"/>
<dbReference type="PROSITE" id="PS00687">
    <property type="entry name" value="ALDEHYDE_DEHYDR_GLU"/>
    <property type="match status" value="1"/>
</dbReference>
<organism evidence="6 7">
    <name type="scientific">Ilumatobacter fluminis</name>
    <dbReference type="NCBI Taxonomy" id="467091"/>
    <lineage>
        <taxon>Bacteria</taxon>
        <taxon>Bacillati</taxon>
        <taxon>Actinomycetota</taxon>
        <taxon>Acidimicrobiia</taxon>
        <taxon>Acidimicrobiales</taxon>
        <taxon>Ilumatobacteraceae</taxon>
        <taxon>Ilumatobacter</taxon>
    </lineage>
</organism>
<evidence type="ECO:0000313" key="7">
    <source>
        <dbReference type="Proteomes" id="UP000294558"/>
    </source>
</evidence>
<gene>
    <name evidence="6" type="ORF">BDK89_3949</name>
</gene>
<evidence type="ECO:0000313" key="6">
    <source>
        <dbReference type="EMBL" id="TDT18330.1"/>
    </source>
</evidence>
<dbReference type="Proteomes" id="UP000294558">
    <property type="component" value="Unassembled WGS sequence"/>
</dbReference>
<dbReference type="SUPFAM" id="SSF53720">
    <property type="entry name" value="ALDH-like"/>
    <property type="match status" value="1"/>
</dbReference>
<comment type="similarity">
    <text evidence="1 4">Belongs to the aldehyde dehydrogenase family.</text>
</comment>
<evidence type="ECO:0000256" key="1">
    <source>
        <dbReference type="ARBA" id="ARBA00009986"/>
    </source>
</evidence>
<dbReference type="InterPro" id="IPR016160">
    <property type="entry name" value="Ald_DH_CS_CYS"/>
</dbReference>
<evidence type="ECO:0000259" key="5">
    <source>
        <dbReference type="Pfam" id="PF00171"/>
    </source>
</evidence>
<dbReference type="OrthoDB" id="6882680at2"/>
<feature type="domain" description="Aldehyde dehydrogenase" evidence="5">
    <location>
        <begin position="5"/>
        <end position="456"/>
    </location>
</feature>
<reference evidence="6 7" key="1">
    <citation type="submission" date="2019-03" db="EMBL/GenBank/DDBJ databases">
        <title>Sequencing the genomes of 1000 actinobacteria strains.</title>
        <authorList>
            <person name="Klenk H.-P."/>
        </authorList>
    </citation>
    <scope>NUCLEOTIDE SEQUENCE [LARGE SCALE GENOMIC DNA]</scope>
    <source>
        <strain evidence="6 7">DSM 18936</strain>
    </source>
</reference>
<dbReference type="EMBL" id="SOAU01000001">
    <property type="protein sequence ID" value="TDT18330.1"/>
    <property type="molecule type" value="Genomic_DNA"/>
</dbReference>
<dbReference type="InterPro" id="IPR029510">
    <property type="entry name" value="Ald_DH_CS_GLU"/>
</dbReference>
<dbReference type="GO" id="GO:0016620">
    <property type="term" value="F:oxidoreductase activity, acting on the aldehyde or oxo group of donors, NAD or NADP as acceptor"/>
    <property type="evidence" value="ECO:0007669"/>
    <property type="project" value="InterPro"/>
</dbReference>
<dbReference type="InterPro" id="IPR016161">
    <property type="entry name" value="Ald_DH/histidinol_DH"/>
</dbReference>
<dbReference type="FunFam" id="3.40.605.10:FF:000007">
    <property type="entry name" value="NAD/NADP-dependent betaine aldehyde dehydrogenase"/>
    <property type="match status" value="1"/>
</dbReference>